<dbReference type="EMBL" id="CP014133">
    <property type="protein sequence ID" value="AVH30011.1"/>
    <property type="molecule type" value="Genomic_DNA"/>
</dbReference>
<evidence type="ECO:0000313" key="6">
    <source>
        <dbReference type="Proteomes" id="UP000237665"/>
    </source>
</evidence>
<keyword evidence="6" id="KW-1185">Reference proteome</keyword>
<evidence type="ECO:0000259" key="4">
    <source>
        <dbReference type="SMART" id="SM00857"/>
    </source>
</evidence>
<dbReference type="InterPro" id="IPR011109">
    <property type="entry name" value="DNA_bind_recombinase_dom"/>
</dbReference>
<sequence>MSKYHLYHRVSTSVQSEEGHGIARQQQGSEIWIENHNKKRIDDGLPTYSRGQIYEDRGRSGYTAANLKKGELGQLMSDIERGFIAKGDIIVIELIDRFSRAKPDFVRKQFEQILSAGVKIAITKWDIVFEEDMQGIEGVSARVLLEISIYLANQESSQKSARIRASNNTMKEQGLKHIAKTPIWLTRSYDRKNHEVIPQNAEIVQKIFELKLKYGWGAIRIMNKLRDLEAEGELKGFVTVGDEPSLVLARYTYNQKGQLVRGALNSPLAESTINAVLRNKNVIGQLGEQKTYYPPIVDEGVYYAVQKNFDTNRGGGGSGKFNNVFRNIATCGWPSDRGNECGYTLAYGRKPGTKPPKGMYLKCNNKKKRHRCKAKNVNYFQAQNIVYGVLKEIKYEISSSIDISALEAQRGEKTEHLKNIRQFLARNPNDTGWLELYDKLRLEEAEIMAQLESAKAKITGTLKELNLDLGNSEGRYKFNQIMKDYKIKIIFYEMQIVIKVGVWNDFEIRIPHDYTERDVSKLTITAKDTMQGIVLRKGKTPSLLLSSRKL</sequence>
<organism evidence="5 6">
    <name type="scientific">Vibrio diabolicus</name>
    <dbReference type="NCBI Taxonomy" id="50719"/>
    <lineage>
        <taxon>Bacteria</taxon>
        <taxon>Pseudomonadati</taxon>
        <taxon>Pseudomonadota</taxon>
        <taxon>Gammaproteobacteria</taxon>
        <taxon>Vibrionales</taxon>
        <taxon>Vibrionaceae</taxon>
        <taxon>Vibrio</taxon>
        <taxon>Vibrio diabolicus subgroup</taxon>
    </lineage>
</organism>
<dbReference type="SUPFAM" id="SSF53041">
    <property type="entry name" value="Resolvase-like"/>
    <property type="match status" value="1"/>
</dbReference>
<dbReference type="InterPro" id="IPR036162">
    <property type="entry name" value="Resolvase-like_N_sf"/>
</dbReference>
<protein>
    <submittedName>
        <fullName evidence="5">Resolvase</fullName>
    </submittedName>
</protein>
<dbReference type="Pfam" id="PF07508">
    <property type="entry name" value="Recombinase"/>
    <property type="match status" value="1"/>
</dbReference>
<dbReference type="PANTHER" id="PTHR30461">
    <property type="entry name" value="DNA-INVERTASE FROM LAMBDOID PROPHAGE"/>
    <property type="match status" value="1"/>
</dbReference>
<dbReference type="RefSeq" id="WP_046875409.1">
    <property type="nucleotide sequence ID" value="NZ_CP014133.1"/>
</dbReference>
<keyword evidence="2" id="KW-0233">DNA recombination</keyword>
<keyword evidence="1" id="KW-0238">DNA-binding</keyword>
<evidence type="ECO:0000256" key="1">
    <source>
        <dbReference type="ARBA" id="ARBA00023125"/>
    </source>
</evidence>
<dbReference type="Gene3D" id="3.90.1750.20">
    <property type="entry name" value="Putative Large Serine Recombinase, Chain B, Domain 2"/>
    <property type="match status" value="1"/>
</dbReference>
<dbReference type="InterPro" id="IPR038109">
    <property type="entry name" value="DNA_bind_recomb_sf"/>
</dbReference>
<dbReference type="InterPro" id="IPR006119">
    <property type="entry name" value="Resolv_N"/>
</dbReference>
<dbReference type="Pfam" id="PF00239">
    <property type="entry name" value="Resolvase"/>
    <property type="match status" value="1"/>
</dbReference>
<evidence type="ECO:0000313" key="5">
    <source>
        <dbReference type="EMBL" id="AVH30011.1"/>
    </source>
</evidence>
<dbReference type="PANTHER" id="PTHR30461:SF2">
    <property type="entry name" value="SERINE RECOMBINASE PINE-RELATED"/>
    <property type="match status" value="1"/>
</dbReference>
<feature type="coiled-coil region" evidence="3">
    <location>
        <begin position="437"/>
        <end position="468"/>
    </location>
</feature>
<reference evidence="6" key="1">
    <citation type="submission" date="2017-12" db="EMBL/GenBank/DDBJ databases">
        <title>FDA dAtabase for Regulatory Grade micrObial Sequences (FDA-ARGOS): Supporting development and validation of Infectious Disease Dx tests.</title>
        <authorList>
            <person name="Hoffmann M."/>
            <person name="Allard M."/>
            <person name="Evans P."/>
            <person name="Brown E."/>
            <person name="Tallon L.J."/>
            <person name="Sadzewicz L."/>
            <person name="Sengamalay N."/>
            <person name="Ott S."/>
            <person name="Godinez A."/>
            <person name="Nagaraj S."/>
            <person name="Vavikolanu K."/>
            <person name="Aluvathingal J."/>
            <person name="Nadendla S."/>
            <person name="Hobson J."/>
            <person name="Sichtig H."/>
        </authorList>
    </citation>
    <scope>NUCLEOTIDE SEQUENCE [LARGE SCALE GENOMIC DNA]</scope>
    <source>
        <strain evidence="6">LMG 3418</strain>
    </source>
</reference>
<feature type="domain" description="Resolvase/invertase-type recombinase catalytic" evidence="4">
    <location>
        <begin position="4"/>
        <end position="176"/>
    </location>
</feature>
<name>A0ABM6SIR7_9VIBR</name>
<dbReference type="SMART" id="SM00857">
    <property type="entry name" value="Resolvase"/>
    <property type="match status" value="1"/>
</dbReference>
<dbReference type="Proteomes" id="UP000237665">
    <property type="component" value="Chromosome 2"/>
</dbReference>
<evidence type="ECO:0000256" key="2">
    <source>
        <dbReference type="ARBA" id="ARBA00023172"/>
    </source>
</evidence>
<accession>A0ABM6SIR7</accession>
<keyword evidence="3" id="KW-0175">Coiled coil</keyword>
<dbReference type="Gene3D" id="3.40.50.1390">
    <property type="entry name" value="Resolvase, N-terminal catalytic domain"/>
    <property type="match status" value="1"/>
</dbReference>
<evidence type="ECO:0000256" key="3">
    <source>
        <dbReference type="SAM" id="Coils"/>
    </source>
</evidence>
<proteinExistence type="predicted"/>
<gene>
    <name evidence="5" type="ORF">AL468_23155</name>
</gene>
<dbReference type="CDD" id="cd00338">
    <property type="entry name" value="Ser_Recombinase"/>
    <property type="match status" value="1"/>
</dbReference>
<dbReference type="InterPro" id="IPR050639">
    <property type="entry name" value="SSR_resolvase"/>
</dbReference>